<organism evidence="3 4">
    <name type="scientific">Paramarasmius palmivorus</name>
    <dbReference type="NCBI Taxonomy" id="297713"/>
    <lineage>
        <taxon>Eukaryota</taxon>
        <taxon>Fungi</taxon>
        <taxon>Dikarya</taxon>
        <taxon>Basidiomycota</taxon>
        <taxon>Agaricomycotina</taxon>
        <taxon>Agaricomycetes</taxon>
        <taxon>Agaricomycetidae</taxon>
        <taxon>Agaricales</taxon>
        <taxon>Marasmiineae</taxon>
        <taxon>Marasmiaceae</taxon>
        <taxon>Paramarasmius</taxon>
    </lineage>
</organism>
<feature type="transmembrane region" description="Helical" evidence="2">
    <location>
        <begin position="225"/>
        <end position="246"/>
    </location>
</feature>
<evidence type="ECO:0000256" key="2">
    <source>
        <dbReference type="SAM" id="Phobius"/>
    </source>
</evidence>
<keyword evidence="2" id="KW-0812">Transmembrane</keyword>
<sequence>MLIALIFAKVERMNAYGSYATAIVSGSRSPSCDSSLIYFADRVGTLKVDTPPDYCDDQVADCCCNNIAFTLSMICLTCQVGIGPQQTGVDAGVGAYQDYLTADRKSFCSPQTNKTGESIDFRLTTDVQDGVCRNDIRISDQIYETFWSDGSRSCSIYATSQITKKFNALGKGAFTKCPNLSSSSASSSDTTLAQGIPSLTTSTEPSGSSSLTVELKDSSKIEGGAIVGIVVGVIGTIAVVVVVALWQFRKRKQLDSHYEVPVITATGYRDNPTKPHAPSSATILSTYSHSNDSTSQSSQSYYDTHSEASYSRRGGMGARHIDAGRLSRIPSGRLPPAYGDFVED</sequence>
<accession>A0AAW0CR89</accession>
<keyword evidence="2" id="KW-1133">Transmembrane helix</keyword>
<dbReference type="Proteomes" id="UP001383192">
    <property type="component" value="Unassembled WGS sequence"/>
</dbReference>
<proteinExistence type="predicted"/>
<protein>
    <recommendedName>
        <fullName evidence="5">Mid2 domain-containing protein</fullName>
    </recommendedName>
</protein>
<comment type="caution">
    <text evidence="3">The sequence shown here is derived from an EMBL/GenBank/DDBJ whole genome shotgun (WGS) entry which is preliminary data.</text>
</comment>
<evidence type="ECO:0000313" key="4">
    <source>
        <dbReference type="Proteomes" id="UP001383192"/>
    </source>
</evidence>
<dbReference type="EMBL" id="JAYKXP010000033">
    <property type="protein sequence ID" value="KAK7041601.1"/>
    <property type="molecule type" value="Genomic_DNA"/>
</dbReference>
<keyword evidence="2" id="KW-0472">Membrane</keyword>
<gene>
    <name evidence="3" type="ORF">VNI00_009189</name>
</gene>
<feature type="region of interest" description="Disordered" evidence="1">
    <location>
        <begin position="181"/>
        <end position="214"/>
    </location>
</feature>
<evidence type="ECO:0008006" key="5">
    <source>
        <dbReference type="Google" id="ProtNLM"/>
    </source>
</evidence>
<evidence type="ECO:0000313" key="3">
    <source>
        <dbReference type="EMBL" id="KAK7041601.1"/>
    </source>
</evidence>
<evidence type="ECO:0000256" key="1">
    <source>
        <dbReference type="SAM" id="MobiDB-lite"/>
    </source>
</evidence>
<dbReference type="AlphaFoldDB" id="A0AAW0CR89"/>
<feature type="compositionally biased region" description="Polar residues" evidence="1">
    <location>
        <begin position="189"/>
        <end position="212"/>
    </location>
</feature>
<reference evidence="3 4" key="1">
    <citation type="submission" date="2024-01" db="EMBL/GenBank/DDBJ databases">
        <title>A draft genome for a cacao thread blight-causing isolate of Paramarasmius palmivorus.</title>
        <authorList>
            <person name="Baruah I.K."/>
            <person name="Bukari Y."/>
            <person name="Amoako-Attah I."/>
            <person name="Meinhardt L.W."/>
            <person name="Bailey B.A."/>
            <person name="Cohen S.P."/>
        </authorList>
    </citation>
    <scope>NUCLEOTIDE SEQUENCE [LARGE SCALE GENOMIC DNA]</scope>
    <source>
        <strain evidence="3 4">GH-12</strain>
    </source>
</reference>
<feature type="compositionally biased region" description="Low complexity" evidence="1">
    <location>
        <begin position="285"/>
        <end position="303"/>
    </location>
</feature>
<feature type="region of interest" description="Disordered" evidence="1">
    <location>
        <begin position="269"/>
        <end position="317"/>
    </location>
</feature>
<keyword evidence="4" id="KW-1185">Reference proteome</keyword>
<name>A0AAW0CR89_9AGAR</name>